<reference evidence="1" key="5">
    <citation type="journal article" date="2021" name="G3 (Bethesda)">
        <title>Aegilops tauschii genome assembly Aet v5.0 features greater sequence contiguity and improved annotation.</title>
        <authorList>
            <person name="Wang L."/>
            <person name="Zhu T."/>
            <person name="Rodriguez J.C."/>
            <person name="Deal K.R."/>
            <person name="Dubcovsky J."/>
            <person name="McGuire P.E."/>
            <person name="Lux T."/>
            <person name="Spannagl M."/>
            <person name="Mayer K.F.X."/>
            <person name="Baldrich P."/>
            <person name="Meyers B.C."/>
            <person name="Huo N."/>
            <person name="Gu Y.Q."/>
            <person name="Zhou H."/>
            <person name="Devos K.M."/>
            <person name="Bennetzen J.L."/>
            <person name="Unver T."/>
            <person name="Budak H."/>
            <person name="Gulick P.J."/>
            <person name="Galiba G."/>
            <person name="Kalapos B."/>
            <person name="Nelson D.R."/>
            <person name="Li P."/>
            <person name="You F.M."/>
            <person name="Luo M.C."/>
            <person name="Dvorak J."/>
        </authorList>
    </citation>
    <scope>NUCLEOTIDE SEQUENCE [LARGE SCALE GENOMIC DNA]</scope>
    <source>
        <strain evidence="1">cv. AL8/78</strain>
    </source>
</reference>
<dbReference type="Proteomes" id="UP000015105">
    <property type="component" value="Chromosome 7D"/>
</dbReference>
<keyword evidence="2" id="KW-1185">Reference proteome</keyword>
<evidence type="ECO:0008006" key="3">
    <source>
        <dbReference type="Google" id="ProtNLM"/>
    </source>
</evidence>
<dbReference type="GO" id="GO:0051211">
    <property type="term" value="P:anisotropic cell growth"/>
    <property type="evidence" value="ECO:0007669"/>
    <property type="project" value="InterPro"/>
</dbReference>
<dbReference type="PANTHER" id="PTHR46369:SF2">
    <property type="entry name" value="PROTEIN CELLULOSE SYNTHASE INTERACTIVE 1"/>
    <property type="match status" value="1"/>
</dbReference>
<dbReference type="GO" id="GO:2001006">
    <property type="term" value="P:regulation of cellulose biosynthetic process"/>
    <property type="evidence" value="ECO:0007669"/>
    <property type="project" value="InterPro"/>
</dbReference>
<dbReference type="EnsemblPlants" id="AET7Gv20468800.12">
    <property type="protein sequence ID" value="AET7Gv20468800.12"/>
    <property type="gene ID" value="AET7Gv20468800"/>
</dbReference>
<dbReference type="Gene3D" id="1.25.10.10">
    <property type="entry name" value="Leucine-rich Repeat Variant"/>
    <property type="match status" value="2"/>
</dbReference>
<proteinExistence type="predicted"/>
<protein>
    <recommendedName>
        <fullName evidence="3">Armadillo repeat-containing domain-containing protein</fullName>
    </recommendedName>
</protein>
<reference evidence="2" key="2">
    <citation type="journal article" date="2017" name="Nat. Plants">
        <title>The Aegilops tauschii genome reveals multiple impacts of transposons.</title>
        <authorList>
            <person name="Zhao G."/>
            <person name="Zou C."/>
            <person name="Li K."/>
            <person name="Wang K."/>
            <person name="Li T."/>
            <person name="Gao L."/>
            <person name="Zhang X."/>
            <person name="Wang H."/>
            <person name="Yang Z."/>
            <person name="Liu X."/>
            <person name="Jiang W."/>
            <person name="Mao L."/>
            <person name="Kong X."/>
            <person name="Jiao Y."/>
            <person name="Jia J."/>
        </authorList>
    </citation>
    <scope>NUCLEOTIDE SEQUENCE [LARGE SCALE GENOMIC DNA]</scope>
    <source>
        <strain evidence="2">cv. AL8/78</strain>
    </source>
</reference>
<dbReference type="GO" id="GO:0008017">
    <property type="term" value="F:microtubule binding"/>
    <property type="evidence" value="ECO:0007669"/>
    <property type="project" value="InterPro"/>
</dbReference>
<reference evidence="2" key="1">
    <citation type="journal article" date="2014" name="Science">
        <title>Ancient hybridizations among the ancestral genomes of bread wheat.</title>
        <authorList>
            <consortium name="International Wheat Genome Sequencing Consortium,"/>
            <person name="Marcussen T."/>
            <person name="Sandve S.R."/>
            <person name="Heier L."/>
            <person name="Spannagl M."/>
            <person name="Pfeifer M."/>
            <person name="Jakobsen K.S."/>
            <person name="Wulff B.B."/>
            <person name="Steuernagel B."/>
            <person name="Mayer K.F."/>
            <person name="Olsen O.A."/>
        </authorList>
    </citation>
    <scope>NUCLEOTIDE SEQUENCE [LARGE SCALE GENOMIC DNA]</scope>
    <source>
        <strain evidence="2">cv. AL8/78</strain>
    </source>
</reference>
<dbReference type="InterPro" id="IPR016024">
    <property type="entry name" value="ARM-type_fold"/>
</dbReference>
<dbReference type="InterPro" id="IPR011989">
    <property type="entry name" value="ARM-like"/>
</dbReference>
<evidence type="ECO:0000313" key="2">
    <source>
        <dbReference type="Proteomes" id="UP000015105"/>
    </source>
</evidence>
<evidence type="ECO:0000313" key="1">
    <source>
        <dbReference type="EnsemblPlants" id="AET7Gv20468800.12"/>
    </source>
</evidence>
<sequence>PPLVQILETGSPKAKEDSATIIGNLCNHSEDIRACVESADAVPALLWLLKNGSDNGKEIASKTLNHLIHKSDTGTIRSAANDAVETMIKILSSPKEETQATSASALAGLFHCRKDLRETHIAVKTLWSVMKLIDVQSDRILMEASCCLAAIFLSVKQNKEVAAVGRDALAPLVSLASSTVLECRPINQAISDTINRSGAVLALAGLLEAADGDASATSEVLDALVLLSRSKVSSGHTKAPWTALAENPHTILPLVSCVADAVPALQDKAIEVLSRLCLDQHDVVGGLVSEIPGCISSAARRVIGSNLLKVKVGGCALLVCAAKEHCQKQIEILSDSSLYIQLIHSLVGMINTANLPSENGDGESIADIKISRHSKENSSDTEMVPHTAVISGNMIPLWLLAVFARHDDKTRAEILEAGAVQMLTEKISQNAFLYVGEEDNTAWVCALLLALLFQEREVNRSNSASHSIPVLSNLLRSDEPAYRYFAAQALASLVSNGSRGTLLAVANSGAATGLISLLGCANVDIADLLELSEEFMLVPNPDETTLERLFRVDDIRKDLVLLSWHWVF</sequence>
<dbReference type="GO" id="GO:0010330">
    <property type="term" value="C:cellulose synthase complex"/>
    <property type="evidence" value="ECO:0007669"/>
    <property type="project" value="InterPro"/>
</dbReference>
<dbReference type="Gramene" id="AET7Gv20468800.12">
    <property type="protein sequence ID" value="AET7Gv20468800.12"/>
    <property type="gene ID" value="AET7Gv20468800"/>
</dbReference>
<reference evidence="1" key="3">
    <citation type="journal article" date="2017" name="Nature">
        <title>Genome sequence of the progenitor of the wheat D genome Aegilops tauschii.</title>
        <authorList>
            <person name="Luo M.C."/>
            <person name="Gu Y.Q."/>
            <person name="Puiu D."/>
            <person name="Wang H."/>
            <person name="Twardziok S.O."/>
            <person name="Deal K.R."/>
            <person name="Huo N."/>
            <person name="Zhu T."/>
            <person name="Wang L."/>
            <person name="Wang Y."/>
            <person name="McGuire P.E."/>
            <person name="Liu S."/>
            <person name="Long H."/>
            <person name="Ramasamy R.K."/>
            <person name="Rodriguez J.C."/>
            <person name="Van S.L."/>
            <person name="Yuan L."/>
            <person name="Wang Z."/>
            <person name="Xia Z."/>
            <person name="Xiao L."/>
            <person name="Anderson O.D."/>
            <person name="Ouyang S."/>
            <person name="Liang Y."/>
            <person name="Zimin A.V."/>
            <person name="Pertea G."/>
            <person name="Qi P."/>
            <person name="Bennetzen J.L."/>
            <person name="Dai X."/>
            <person name="Dawson M.W."/>
            <person name="Muller H.G."/>
            <person name="Kugler K."/>
            <person name="Rivarola-Duarte L."/>
            <person name="Spannagl M."/>
            <person name="Mayer K.F.X."/>
            <person name="Lu F.H."/>
            <person name="Bevan M.W."/>
            <person name="Leroy P."/>
            <person name="Li P."/>
            <person name="You F.M."/>
            <person name="Sun Q."/>
            <person name="Liu Z."/>
            <person name="Lyons E."/>
            <person name="Wicker T."/>
            <person name="Salzberg S.L."/>
            <person name="Devos K.M."/>
            <person name="Dvorak J."/>
        </authorList>
    </citation>
    <scope>NUCLEOTIDE SEQUENCE [LARGE SCALE GENOMIC DNA]</scope>
    <source>
        <strain evidence="1">cv. AL8/78</strain>
    </source>
</reference>
<organism evidence="1 2">
    <name type="scientific">Aegilops tauschii subsp. strangulata</name>
    <name type="common">Goatgrass</name>
    <dbReference type="NCBI Taxonomy" id="200361"/>
    <lineage>
        <taxon>Eukaryota</taxon>
        <taxon>Viridiplantae</taxon>
        <taxon>Streptophyta</taxon>
        <taxon>Embryophyta</taxon>
        <taxon>Tracheophyta</taxon>
        <taxon>Spermatophyta</taxon>
        <taxon>Magnoliopsida</taxon>
        <taxon>Liliopsida</taxon>
        <taxon>Poales</taxon>
        <taxon>Poaceae</taxon>
        <taxon>BOP clade</taxon>
        <taxon>Pooideae</taxon>
        <taxon>Triticodae</taxon>
        <taxon>Triticeae</taxon>
        <taxon>Triticinae</taxon>
        <taxon>Aegilops</taxon>
    </lineage>
</organism>
<dbReference type="SUPFAM" id="SSF48371">
    <property type="entry name" value="ARM repeat"/>
    <property type="match status" value="1"/>
</dbReference>
<name>A0A453R579_AEGTS</name>
<dbReference type="PANTHER" id="PTHR46369">
    <property type="entry name" value="PROTEIN CELLULOSE SYNTHASE INTERACTIVE 1"/>
    <property type="match status" value="1"/>
</dbReference>
<dbReference type="InterPro" id="IPR044297">
    <property type="entry name" value="CSI1/2/3"/>
</dbReference>
<accession>A0A453R579</accession>
<reference evidence="1" key="4">
    <citation type="submission" date="2019-03" db="UniProtKB">
        <authorList>
            <consortium name="EnsemblPlants"/>
        </authorList>
    </citation>
    <scope>IDENTIFICATION</scope>
</reference>
<dbReference type="AlphaFoldDB" id="A0A453R579"/>